<comment type="caution">
    <text evidence="2">The sequence shown here is derived from an EMBL/GenBank/DDBJ whole genome shotgun (WGS) entry which is preliminary data.</text>
</comment>
<keyword evidence="3" id="KW-1185">Reference proteome</keyword>
<accession>A0A7X5XRN7</accession>
<evidence type="ECO:0000256" key="1">
    <source>
        <dbReference type="SAM" id="Phobius"/>
    </source>
</evidence>
<evidence type="ECO:0000313" key="2">
    <source>
        <dbReference type="EMBL" id="NJB89714.1"/>
    </source>
</evidence>
<feature type="transmembrane region" description="Helical" evidence="1">
    <location>
        <begin position="77"/>
        <end position="94"/>
    </location>
</feature>
<dbReference type="RefSeq" id="WP_167921177.1">
    <property type="nucleotide sequence ID" value="NZ_JAATIT010000002.1"/>
</dbReference>
<proteinExistence type="predicted"/>
<gene>
    <name evidence="2" type="ORF">GGR90_001889</name>
</gene>
<sequence length="146" mass="15975">MIKPGSIILFDRLFLGSLILGALNFLFAWKQVSEKLANAPELAAIGFGSGFIIATFAIGLIINLIIWYFISARGSKVAKWILVAFFAIGLWSMLSNLNNPLGPQGMLLGVAIVITVIQGAAVYMLFRPDSIAWFDRTPPVDPDTFR</sequence>
<dbReference type="AlphaFoldDB" id="A0A7X5XRN7"/>
<evidence type="ECO:0000313" key="3">
    <source>
        <dbReference type="Proteomes" id="UP000535078"/>
    </source>
</evidence>
<name>A0A7X5XRN7_9SPHN</name>
<feature type="transmembrane region" description="Helical" evidence="1">
    <location>
        <begin position="12"/>
        <end position="30"/>
    </location>
</feature>
<keyword evidence="1" id="KW-0472">Membrane</keyword>
<dbReference type="Proteomes" id="UP000535078">
    <property type="component" value="Unassembled WGS sequence"/>
</dbReference>
<feature type="transmembrane region" description="Helical" evidence="1">
    <location>
        <begin position="42"/>
        <end position="70"/>
    </location>
</feature>
<protein>
    <submittedName>
        <fullName evidence="2">Uncharacterized protein</fullName>
    </submittedName>
</protein>
<reference evidence="2 3" key="1">
    <citation type="submission" date="2020-03" db="EMBL/GenBank/DDBJ databases">
        <title>Genomic Encyclopedia of Type Strains, Phase IV (KMG-IV): sequencing the most valuable type-strain genomes for metagenomic binning, comparative biology and taxonomic classification.</title>
        <authorList>
            <person name="Goeker M."/>
        </authorList>
    </citation>
    <scope>NUCLEOTIDE SEQUENCE [LARGE SCALE GENOMIC DNA]</scope>
    <source>
        <strain evidence="2 3">DSM 25229</strain>
    </source>
</reference>
<keyword evidence="1" id="KW-0812">Transmembrane</keyword>
<keyword evidence="1" id="KW-1133">Transmembrane helix</keyword>
<feature type="transmembrane region" description="Helical" evidence="1">
    <location>
        <begin position="106"/>
        <end position="126"/>
    </location>
</feature>
<dbReference type="EMBL" id="JAATIT010000002">
    <property type="protein sequence ID" value="NJB89714.1"/>
    <property type="molecule type" value="Genomic_DNA"/>
</dbReference>
<organism evidence="2 3">
    <name type="scientific">Sphingopyxis italica</name>
    <dbReference type="NCBI Taxonomy" id="1129133"/>
    <lineage>
        <taxon>Bacteria</taxon>
        <taxon>Pseudomonadati</taxon>
        <taxon>Pseudomonadota</taxon>
        <taxon>Alphaproteobacteria</taxon>
        <taxon>Sphingomonadales</taxon>
        <taxon>Sphingomonadaceae</taxon>
        <taxon>Sphingopyxis</taxon>
    </lineage>
</organism>